<dbReference type="AlphaFoldDB" id="A0A699WK83"/>
<dbReference type="EMBL" id="BKCJ011693952">
    <property type="protein sequence ID" value="GFD47229.1"/>
    <property type="molecule type" value="Genomic_DNA"/>
</dbReference>
<gene>
    <name evidence="1" type="ORF">Tci_919198</name>
</gene>
<proteinExistence type="predicted"/>
<organism evidence="1">
    <name type="scientific">Tanacetum cinerariifolium</name>
    <name type="common">Dalmatian daisy</name>
    <name type="synonym">Chrysanthemum cinerariifolium</name>
    <dbReference type="NCBI Taxonomy" id="118510"/>
    <lineage>
        <taxon>Eukaryota</taxon>
        <taxon>Viridiplantae</taxon>
        <taxon>Streptophyta</taxon>
        <taxon>Embryophyta</taxon>
        <taxon>Tracheophyta</taxon>
        <taxon>Spermatophyta</taxon>
        <taxon>Magnoliopsida</taxon>
        <taxon>eudicotyledons</taxon>
        <taxon>Gunneridae</taxon>
        <taxon>Pentapetalae</taxon>
        <taxon>asterids</taxon>
        <taxon>campanulids</taxon>
        <taxon>Asterales</taxon>
        <taxon>Asteraceae</taxon>
        <taxon>Asteroideae</taxon>
        <taxon>Anthemideae</taxon>
        <taxon>Anthemidinae</taxon>
        <taxon>Tanacetum</taxon>
    </lineage>
</organism>
<dbReference type="Gene3D" id="2.60.40.2340">
    <property type="match status" value="1"/>
</dbReference>
<accession>A0A699WK83</accession>
<comment type="caution">
    <text evidence="1">The sequence shown here is derived from an EMBL/GenBank/DDBJ whole genome shotgun (WGS) entry which is preliminary data.</text>
</comment>
<sequence>MNLPELQNSRITEYKIPVSDGVITGVIDEADKTITVYIPFYYQLDVIDPQIKVSEGAKISEEILPVDVMSTNVTYTVTGAD</sequence>
<protein>
    <submittedName>
        <fullName evidence="1">Uncharacterized protein</fullName>
    </submittedName>
</protein>
<reference evidence="1" key="1">
    <citation type="journal article" date="2019" name="Sci. Rep.">
        <title>Draft genome of Tanacetum cinerariifolium, the natural source of mosquito coil.</title>
        <authorList>
            <person name="Yamashiro T."/>
            <person name="Shiraishi A."/>
            <person name="Satake H."/>
            <person name="Nakayama K."/>
        </authorList>
    </citation>
    <scope>NUCLEOTIDE SEQUENCE</scope>
</reference>
<feature type="non-terminal residue" evidence="1">
    <location>
        <position position="81"/>
    </location>
</feature>
<evidence type="ECO:0000313" key="1">
    <source>
        <dbReference type="EMBL" id="GFD47229.1"/>
    </source>
</evidence>
<name>A0A699WK83_TANCI</name>